<evidence type="ECO:0000256" key="3">
    <source>
        <dbReference type="SAM" id="MobiDB-lite"/>
    </source>
</evidence>
<reference evidence="5 6" key="1">
    <citation type="journal article" date="2016" name="Mol. Biol. Evol.">
        <title>Comparative Genomics of Early-Diverging Mushroom-Forming Fungi Provides Insights into the Origins of Lignocellulose Decay Capabilities.</title>
        <authorList>
            <person name="Nagy L.G."/>
            <person name="Riley R."/>
            <person name="Tritt A."/>
            <person name="Adam C."/>
            <person name="Daum C."/>
            <person name="Floudas D."/>
            <person name="Sun H."/>
            <person name="Yadav J.S."/>
            <person name="Pangilinan J."/>
            <person name="Larsson K.H."/>
            <person name="Matsuura K."/>
            <person name="Barry K."/>
            <person name="Labutti K."/>
            <person name="Kuo R."/>
            <person name="Ohm R.A."/>
            <person name="Bhattacharya S.S."/>
            <person name="Shirouzu T."/>
            <person name="Yoshinaga Y."/>
            <person name="Martin F.M."/>
            <person name="Grigoriev I.V."/>
            <person name="Hibbett D.S."/>
        </authorList>
    </citation>
    <scope>NUCLEOTIDE SEQUENCE [LARGE SCALE GENOMIC DNA]</scope>
    <source>
        <strain evidence="5 6">HHB12029</strain>
    </source>
</reference>
<evidence type="ECO:0000259" key="4">
    <source>
        <dbReference type="PROSITE" id="PS50071"/>
    </source>
</evidence>
<dbReference type="EMBL" id="KV425882">
    <property type="protein sequence ID" value="KZW03914.1"/>
    <property type="molecule type" value="Genomic_DNA"/>
</dbReference>
<dbReference type="Gene3D" id="1.10.10.60">
    <property type="entry name" value="Homeodomain-like"/>
    <property type="match status" value="1"/>
</dbReference>
<dbReference type="AlphaFoldDB" id="A0A165QPX7"/>
<sequence length="184" mass="21452">MSNIFNDAQLRFLEDEFQRSRRRGEKRPPKRDSLRLRFPISRLGDSLISSQEVGRWFANRSKQEDGQPRAKAKTPEQLAILEESFARDPYPDFNERARLVLATLLTKSQVDAWLGRQRQRRPEEVYAAGYPPGTPLPGFEKSEQGTRTFWKEIEAERKRLEQEEHAALQEGNDEYLAAEDEEMA</sequence>
<feature type="compositionally biased region" description="Acidic residues" evidence="3">
    <location>
        <begin position="171"/>
        <end position="184"/>
    </location>
</feature>
<feature type="region of interest" description="Disordered" evidence="3">
    <location>
        <begin position="125"/>
        <end position="144"/>
    </location>
</feature>
<dbReference type="SUPFAM" id="SSF46689">
    <property type="entry name" value="Homeodomain-like"/>
    <property type="match status" value="1"/>
</dbReference>
<keyword evidence="1 2" id="KW-0539">Nucleus</keyword>
<evidence type="ECO:0000256" key="2">
    <source>
        <dbReference type="RuleBase" id="RU000682"/>
    </source>
</evidence>
<feature type="region of interest" description="Disordered" evidence="3">
    <location>
        <begin position="163"/>
        <end position="184"/>
    </location>
</feature>
<keyword evidence="6" id="KW-1185">Reference proteome</keyword>
<keyword evidence="1 2" id="KW-0371">Homeobox</keyword>
<dbReference type="GO" id="GO:0005634">
    <property type="term" value="C:nucleus"/>
    <property type="evidence" value="ECO:0007669"/>
    <property type="project" value="UniProtKB-SubCell"/>
</dbReference>
<dbReference type="InterPro" id="IPR009057">
    <property type="entry name" value="Homeodomain-like_sf"/>
</dbReference>
<protein>
    <recommendedName>
        <fullName evidence="4">Homeobox domain-containing protein</fullName>
    </recommendedName>
</protein>
<gene>
    <name evidence="5" type="ORF">EXIGLDRAFT_758227</name>
</gene>
<proteinExistence type="predicted"/>
<dbReference type="SMART" id="SM00389">
    <property type="entry name" value="HOX"/>
    <property type="match status" value="1"/>
</dbReference>
<dbReference type="CDD" id="cd00086">
    <property type="entry name" value="homeodomain"/>
    <property type="match status" value="1"/>
</dbReference>
<name>A0A165QPX7_EXIGL</name>
<dbReference type="InterPro" id="IPR001356">
    <property type="entry name" value="HD"/>
</dbReference>
<feature type="DNA-binding region" description="Homeobox" evidence="1">
    <location>
        <begin position="66"/>
        <end position="125"/>
    </location>
</feature>
<evidence type="ECO:0000313" key="5">
    <source>
        <dbReference type="EMBL" id="KZW03914.1"/>
    </source>
</evidence>
<evidence type="ECO:0000256" key="1">
    <source>
        <dbReference type="PROSITE-ProRule" id="PRU00108"/>
    </source>
</evidence>
<dbReference type="GO" id="GO:0003677">
    <property type="term" value="F:DNA binding"/>
    <property type="evidence" value="ECO:0007669"/>
    <property type="project" value="UniProtKB-UniRule"/>
</dbReference>
<dbReference type="OrthoDB" id="6159439at2759"/>
<dbReference type="InParanoid" id="A0A165QPX7"/>
<accession>A0A165QPX7</accession>
<feature type="domain" description="Homeobox" evidence="4">
    <location>
        <begin position="64"/>
        <end position="124"/>
    </location>
</feature>
<keyword evidence="1 2" id="KW-0238">DNA-binding</keyword>
<organism evidence="5 6">
    <name type="scientific">Exidia glandulosa HHB12029</name>
    <dbReference type="NCBI Taxonomy" id="1314781"/>
    <lineage>
        <taxon>Eukaryota</taxon>
        <taxon>Fungi</taxon>
        <taxon>Dikarya</taxon>
        <taxon>Basidiomycota</taxon>
        <taxon>Agaricomycotina</taxon>
        <taxon>Agaricomycetes</taxon>
        <taxon>Auriculariales</taxon>
        <taxon>Exidiaceae</taxon>
        <taxon>Exidia</taxon>
    </lineage>
</organism>
<dbReference type="Proteomes" id="UP000077266">
    <property type="component" value="Unassembled WGS sequence"/>
</dbReference>
<comment type="subcellular location">
    <subcellularLocation>
        <location evidence="1 2">Nucleus</location>
    </subcellularLocation>
</comment>
<evidence type="ECO:0000313" key="6">
    <source>
        <dbReference type="Proteomes" id="UP000077266"/>
    </source>
</evidence>
<dbReference type="PROSITE" id="PS50071">
    <property type="entry name" value="HOMEOBOX_2"/>
    <property type="match status" value="1"/>
</dbReference>
<dbReference type="Pfam" id="PF00046">
    <property type="entry name" value="Homeodomain"/>
    <property type="match status" value="1"/>
</dbReference>